<sequence length="189" mass="22452">MEERNNIPLQAIRELQDSLNLCEKENNNLMRDRDQLETRLAMQEATLLSEQNKLRKEKEKAKQDLEEMTTSHLQTTRKLQDSLNHCEEEKKRAEHKRNNLMREQAQLEELVVQLEDILEFWLYRMRRSLSNLWSDSLFLFGDSTRLPRLKSLSTGALNGVAAFLQRNFLYCGKLYRLFSSRSLLQFPQC</sequence>
<protein>
    <submittedName>
        <fullName evidence="2">Uncharacterized protein</fullName>
    </submittedName>
</protein>
<dbReference type="Proteomes" id="UP000606274">
    <property type="component" value="Unassembled WGS sequence"/>
</dbReference>
<name>A0A8T0BL10_SILME</name>
<organism evidence="2 3">
    <name type="scientific">Silurus meridionalis</name>
    <name type="common">Southern catfish</name>
    <name type="synonym">Silurus soldatovi meridionalis</name>
    <dbReference type="NCBI Taxonomy" id="175797"/>
    <lineage>
        <taxon>Eukaryota</taxon>
        <taxon>Metazoa</taxon>
        <taxon>Chordata</taxon>
        <taxon>Craniata</taxon>
        <taxon>Vertebrata</taxon>
        <taxon>Euteleostomi</taxon>
        <taxon>Actinopterygii</taxon>
        <taxon>Neopterygii</taxon>
        <taxon>Teleostei</taxon>
        <taxon>Ostariophysi</taxon>
        <taxon>Siluriformes</taxon>
        <taxon>Siluridae</taxon>
        <taxon>Silurus</taxon>
    </lineage>
</organism>
<comment type="caution">
    <text evidence="2">The sequence shown here is derived from an EMBL/GenBank/DDBJ whole genome shotgun (WGS) entry which is preliminary data.</text>
</comment>
<reference evidence="2" key="1">
    <citation type="submission" date="2020-08" db="EMBL/GenBank/DDBJ databases">
        <title>Chromosome-level assembly of Southern catfish (Silurus meridionalis) provides insights into visual adaptation to the nocturnal and benthic lifestyles.</title>
        <authorList>
            <person name="Zhang Y."/>
            <person name="Wang D."/>
            <person name="Peng Z."/>
        </authorList>
    </citation>
    <scope>NUCLEOTIDE SEQUENCE</scope>
    <source>
        <strain evidence="2">SWU-2019-XX</strain>
        <tissue evidence="2">Muscle</tissue>
    </source>
</reference>
<evidence type="ECO:0000313" key="3">
    <source>
        <dbReference type="Proteomes" id="UP000606274"/>
    </source>
</evidence>
<dbReference type="AlphaFoldDB" id="A0A8T0BL10"/>
<proteinExistence type="predicted"/>
<keyword evidence="3" id="KW-1185">Reference proteome</keyword>
<accession>A0A8T0BL10</accession>
<feature type="coiled-coil region" evidence="1">
    <location>
        <begin position="12"/>
        <end position="117"/>
    </location>
</feature>
<evidence type="ECO:0000313" key="2">
    <source>
        <dbReference type="EMBL" id="KAF7707961.1"/>
    </source>
</evidence>
<dbReference type="EMBL" id="JABFDY010000004">
    <property type="protein sequence ID" value="KAF7707961.1"/>
    <property type="molecule type" value="Genomic_DNA"/>
</dbReference>
<evidence type="ECO:0000256" key="1">
    <source>
        <dbReference type="SAM" id="Coils"/>
    </source>
</evidence>
<keyword evidence="1" id="KW-0175">Coiled coil</keyword>
<gene>
    <name evidence="2" type="ORF">HF521_017018</name>
</gene>